<dbReference type="GO" id="GO:1990904">
    <property type="term" value="C:ribonucleoprotein complex"/>
    <property type="evidence" value="ECO:0007669"/>
    <property type="project" value="UniProtKB-KW"/>
</dbReference>
<feature type="region of interest" description="Disordered" evidence="7">
    <location>
        <begin position="50"/>
        <end position="78"/>
    </location>
</feature>
<dbReference type="GO" id="GO:0005739">
    <property type="term" value="C:mitochondrion"/>
    <property type="evidence" value="ECO:0007669"/>
    <property type="project" value="UniProtKB-SubCell"/>
</dbReference>
<evidence type="ECO:0000256" key="3">
    <source>
        <dbReference type="ARBA" id="ARBA00022980"/>
    </source>
</evidence>
<evidence type="ECO:0000256" key="5">
    <source>
        <dbReference type="ARBA" id="ARBA00023274"/>
    </source>
</evidence>
<comment type="caution">
    <text evidence="9">The sequence shown here is derived from an EMBL/GenBank/DDBJ whole genome shotgun (WGS) entry which is preliminary data.</text>
</comment>
<keyword evidence="5" id="KW-0687">Ribonucleoprotein</keyword>
<dbReference type="Proteomes" id="UP000245956">
    <property type="component" value="Unassembled WGS sequence"/>
</dbReference>
<gene>
    <name evidence="9" type="ORF">PCL_03440</name>
    <name evidence="8" type="ORF">Purlil1_4968</name>
</gene>
<evidence type="ECO:0000256" key="6">
    <source>
        <dbReference type="ARBA" id="ARBA00035183"/>
    </source>
</evidence>
<dbReference type="EMBL" id="LCWV01000001">
    <property type="protein sequence ID" value="PWI76246.1"/>
    <property type="molecule type" value="Genomic_DNA"/>
</dbReference>
<comment type="subcellular location">
    <subcellularLocation>
        <location evidence="1">Mitochondrion</location>
    </subcellularLocation>
</comment>
<evidence type="ECO:0000256" key="2">
    <source>
        <dbReference type="ARBA" id="ARBA00008860"/>
    </source>
</evidence>
<dbReference type="EMBL" id="JAWRVI010000014">
    <property type="protein sequence ID" value="KAK4090832.1"/>
    <property type="molecule type" value="Genomic_DNA"/>
</dbReference>
<evidence type="ECO:0000256" key="4">
    <source>
        <dbReference type="ARBA" id="ARBA00023128"/>
    </source>
</evidence>
<evidence type="ECO:0000256" key="1">
    <source>
        <dbReference type="ARBA" id="ARBA00004173"/>
    </source>
</evidence>
<evidence type="ECO:0000313" key="9">
    <source>
        <dbReference type="EMBL" id="PWI76246.1"/>
    </source>
</evidence>
<accession>A0A2U3EP14</accession>
<evidence type="ECO:0000313" key="8">
    <source>
        <dbReference type="EMBL" id="KAK4090832.1"/>
    </source>
</evidence>
<name>A0A2U3EP14_PURLI</name>
<organism evidence="9 10">
    <name type="scientific">Purpureocillium lilacinum</name>
    <name type="common">Paecilomyces lilacinus</name>
    <dbReference type="NCBI Taxonomy" id="33203"/>
    <lineage>
        <taxon>Eukaryota</taxon>
        <taxon>Fungi</taxon>
        <taxon>Dikarya</taxon>
        <taxon>Ascomycota</taxon>
        <taxon>Pezizomycotina</taxon>
        <taxon>Sordariomycetes</taxon>
        <taxon>Hypocreomycetidae</taxon>
        <taxon>Hypocreales</taxon>
        <taxon>Ophiocordycipitaceae</taxon>
        <taxon>Purpureocillium</taxon>
    </lineage>
</organism>
<evidence type="ECO:0000313" key="10">
    <source>
        <dbReference type="Proteomes" id="UP000245956"/>
    </source>
</evidence>
<protein>
    <recommendedName>
        <fullName evidence="6">Large ribosomal subunit protein mL50</fullName>
    </recommendedName>
</protein>
<reference evidence="8" key="3">
    <citation type="submission" date="2023-11" db="EMBL/GenBank/DDBJ databases">
        <authorList>
            <person name="Beijen E."/>
            <person name="Ohm R.A."/>
        </authorList>
    </citation>
    <scope>NUCLEOTIDE SEQUENCE</scope>
    <source>
        <strain evidence="8">CBS 150709</strain>
    </source>
</reference>
<keyword evidence="4" id="KW-0496">Mitochondrion</keyword>
<evidence type="ECO:0000313" key="11">
    <source>
        <dbReference type="Proteomes" id="UP001287286"/>
    </source>
</evidence>
<reference evidence="9" key="1">
    <citation type="submission" date="2015-05" db="EMBL/GenBank/DDBJ databases">
        <authorList>
            <person name="Wang D.B."/>
            <person name="Wang M."/>
        </authorList>
    </citation>
    <scope>NUCLEOTIDE SEQUENCE</scope>
    <source>
        <strain evidence="9">36-1</strain>
    </source>
</reference>
<reference evidence="8 11" key="4">
    <citation type="journal article" date="2024" name="Microbiol. Resour. Announc.">
        <title>Genome annotations for the ascomycete fungi Trichoderma harzianum, Trichoderma aggressivum, and Purpureocillium lilacinum.</title>
        <authorList>
            <person name="Beijen E.P.W."/>
            <person name="Ohm R.A."/>
        </authorList>
    </citation>
    <scope>NUCLEOTIDE SEQUENCE [LARGE SCALE GENOMIC DNA]</scope>
    <source>
        <strain evidence="8 11">CBS 150709</strain>
    </source>
</reference>
<feature type="region of interest" description="Disordered" evidence="7">
    <location>
        <begin position="99"/>
        <end position="122"/>
    </location>
</feature>
<dbReference type="Pfam" id="PF10501">
    <property type="entry name" value="Ribosomal_L50"/>
    <property type="match status" value="1"/>
</dbReference>
<dbReference type="InterPro" id="IPR018305">
    <property type="entry name" value="Ribosomal_m50"/>
</dbReference>
<dbReference type="AlphaFoldDB" id="A0A2U3EP14"/>
<evidence type="ECO:0000256" key="7">
    <source>
        <dbReference type="SAM" id="MobiDB-lite"/>
    </source>
</evidence>
<keyword evidence="3" id="KW-0689">Ribosomal protein</keyword>
<feature type="compositionally biased region" description="Polar residues" evidence="7">
    <location>
        <begin position="110"/>
        <end position="120"/>
    </location>
</feature>
<dbReference type="GO" id="GO:0005840">
    <property type="term" value="C:ribosome"/>
    <property type="evidence" value="ECO:0007669"/>
    <property type="project" value="UniProtKB-KW"/>
</dbReference>
<comment type="similarity">
    <text evidence="2">Belongs to the mitochondrion-specific ribosomal protein mL50 family.</text>
</comment>
<proteinExistence type="inferred from homology"/>
<reference evidence="9 10" key="2">
    <citation type="journal article" date="2016" name="Front. Microbiol.">
        <title>Genome and transcriptome sequences reveal the specific parasitism of the nematophagous Purpureocillium lilacinum 36-1.</title>
        <authorList>
            <person name="Xie J."/>
            <person name="Li S."/>
            <person name="Mo C."/>
            <person name="Xiao X."/>
            <person name="Peng D."/>
            <person name="Wang G."/>
            <person name="Xiao Y."/>
        </authorList>
    </citation>
    <scope>NUCLEOTIDE SEQUENCE [LARGE SCALE GENOMIC DNA]</scope>
    <source>
        <strain evidence="9 10">36-1</strain>
    </source>
</reference>
<keyword evidence="11" id="KW-1185">Reference proteome</keyword>
<dbReference type="Proteomes" id="UP001287286">
    <property type="component" value="Unassembled WGS sequence"/>
</dbReference>
<sequence length="381" mass="41986">MPRIPRVSGLKALPLNLAPSSASPARPSFAAARAISTTCVARGKNTEWVRGKLWKGEAPGPEDPYTQRPEPEESSNLPEEALEYQPHPDRTPAQILASRLTLPPKRTEATPESQLKSSDPTYVPATDAEGLEEISTITTWWDQPGHWGAESEFDAFGSVAKVADKEIVEVYLRRAVVELLALQESGVFADWATKKWNEGDRSALDSTLAVEIQVQDGKASLNGDASSLSQGLTAELEEVDTPERVTLDEAKELVKAWDPAWKSIALDEQAKFAVRKRLYQLTGNLVPDAKLAAATTVKHILTLAAKEPKPQKLTQLLSRRDDLQRLSNVKVHSRKIRAIEKETVVGRWKVIEEELKKRGLPVTGTAGLSKNKERDWITGKA</sequence>